<dbReference type="Pfam" id="PF00364">
    <property type="entry name" value="Biotin_lipoyl"/>
    <property type="match status" value="1"/>
</dbReference>
<dbReference type="SUPFAM" id="SSF51230">
    <property type="entry name" value="Single hybrid motif"/>
    <property type="match status" value="1"/>
</dbReference>
<dbReference type="EMBL" id="UINC01019382">
    <property type="protein sequence ID" value="SVA82043.1"/>
    <property type="molecule type" value="Genomic_DNA"/>
</dbReference>
<evidence type="ECO:0000256" key="1">
    <source>
        <dbReference type="ARBA" id="ARBA00023267"/>
    </source>
</evidence>
<dbReference type="PROSITE" id="PS50968">
    <property type="entry name" value="BIOTINYL_LIPOYL"/>
    <property type="match status" value="1"/>
</dbReference>
<organism evidence="3">
    <name type="scientific">marine metagenome</name>
    <dbReference type="NCBI Taxonomy" id="408172"/>
    <lineage>
        <taxon>unclassified sequences</taxon>
        <taxon>metagenomes</taxon>
        <taxon>ecological metagenomes</taxon>
    </lineage>
</organism>
<accession>A0A381YZM9</accession>
<dbReference type="FunFam" id="2.40.50.100:FF:000003">
    <property type="entry name" value="Acetyl-CoA carboxylase biotin carboxyl carrier protein"/>
    <property type="match status" value="1"/>
</dbReference>
<dbReference type="PANTHER" id="PTHR45266:SF3">
    <property type="entry name" value="OXALOACETATE DECARBOXYLASE ALPHA CHAIN"/>
    <property type="match status" value="1"/>
</dbReference>
<sequence>MEFSYSLNLLSIKSKKEMQIDLVQLGVDSYSLLLNGKSHYLTINKQPERYEITVDHYTHLVQVQDEMDILLEKFGMQSNTSSHAGEIHAQIPGLVSQLFVKPGDNVDIGQKLLILEAMKMENEIDSPIAGIVNNIHIKSGDKVEKGELIMDINN</sequence>
<dbReference type="InterPro" id="IPR011053">
    <property type="entry name" value="Single_hybrid_motif"/>
</dbReference>
<feature type="domain" description="Lipoyl-binding" evidence="2">
    <location>
        <begin position="78"/>
        <end position="153"/>
    </location>
</feature>
<dbReference type="PROSITE" id="PS00188">
    <property type="entry name" value="BIOTIN"/>
    <property type="match status" value="1"/>
</dbReference>
<dbReference type="InterPro" id="IPR050709">
    <property type="entry name" value="Biotin_Carboxyl_Carrier/Decarb"/>
</dbReference>
<proteinExistence type="predicted"/>
<dbReference type="Gene3D" id="2.40.50.100">
    <property type="match status" value="1"/>
</dbReference>
<evidence type="ECO:0000259" key="2">
    <source>
        <dbReference type="PROSITE" id="PS50968"/>
    </source>
</evidence>
<dbReference type="CDD" id="cd06850">
    <property type="entry name" value="biotinyl_domain"/>
    <property type="match status" value="1"/>
</dbReference>
<dbReference type="InterPro" id="IPR000089">
    <property type="entry name" value="Biotin_lipoyl"/>
</dbReference>
<dbReference type="InterPro" id="IPR001882">
    <property type="entry name" value="Biotin_BS"/>
</dbReference>
<dbReference type="AlphaFoldDB" id="A0A381YZM9"/>
<gene>
    <name evidence="3" type="ORF">METZ01_LOCUS134897</name>
</gene>
<keyword evidence="1" id="KW-0092">Biotin</keyword>
<protein>
    <recommendedName>
        <fullName evidence="2">Lipoyl-binding domain-containing protein</fullName>
    </recommendedName>
</protein>
<dbReference type="PANTHER" id="PTHR45266">
    <property type="entry name" value="OXALOACETATE DECARBOXYLASE ALPHA CHAIN"/>
    <property type="match status" value="1"/>
</dbReference>
<evidence type="ECO:0000313" key="3">
    <source>
        <dbReference type="EMBL" id="SVA82043.1"/>
    </source>
</evidence>
<reference evidence="3" key="1">
    <citation type="submission" date="2018-05" db="EMBL/GenBank/DDBJ databases">
        <authorList>
            <person name="Lanie J.A."/>
            <person name="Ng W.-L."/>
            <person name="Kazmierczak K.M."/>
            <person name="Andrzejewski T.M."/>
            <person name="Davidsen T.M."/>
            <person name="Wayne K.J."/>
            <person name="Tettelin H."/>
            <person name="Glass J.I."/>
            <person name="Rusch D."/>
            <person name="Podicherti R."/>
            <person name="Tsui H.-C.T."/>
            <person name="Winkler M.E."/>
        </authorList>
    </citation>
    <scope>NUCLEOTIDE SEQUENCE</scope>
</reference>
<name>A0A381YZM9_9ZZZZ</name>